<dbReference type="EMBL" id="CP060139">
    <property type="protein sequence ID" value="QNR24058.1"/>
    <property type="molecule type" value="Genomic_DNA"/>
</dbReference>
<dbReference type="InterPro" id="IPR000014">
    <property type="entry name" value="PAS"/>
</dbReference>
<evidence type="ECO:0000313" key="9">
    <source>
        <dbReference type="Proteomes" id="UP000516305"/>
    </source>
</evidence>
<dbReference type="Pfam" id="PF02518">
    <property type="entry name" value="HATPase_c"/>
    <property type="match status" value="1"/>
</dbReference>
<dbReference type="GO" id="GO:0000155">
    <property type="term" value="F:phosphorelay sensor kinase activity"/>
    <property type="evidence" value="ECO:0007669"/>
    <property type="project" value="InterPro"/>
</dbReference>
<feature type="domain" description="PAS" evidence="7">
    <location>
        <begin position="11"/>
        <end position="66"/>
    </location>
</feature>
<dbReference type="SUPFAM" id="SSF47384">
    <property type="entry name" value="Homodimeric domain of signal transducing histidine kinase"/>
    <property type="match status" value="1"/>
</dbReference>
<dbReference type="SUPFAM" id="SSF55874">
    <property type="entry name" value="ATPase domain of HSP90 chaperone/DNA topoisomerase II/histidine kinase"/>
    <property type="match status" value="1"/>
</dbReference>
<organism evidence="8 9">
    <name type="scientific">Croceimicrobium hydrocarbonivorans</name>
    <dbReference type="NCBI Taxonomy" id="2761580"/>
    <lineage>
        <taxon>Bacteria</taxon>
        <taxon>Pseudomonadati</taxon>
        <taxon>Bacteroidota</taxon>
        <taxon>Flavobacteriia</taxon>
        <taxon>Flavobacteriales</taxon>
        <taxon>Owenweeksiaceae</taxon>
        <taxon>Croceimicrobium</taxon>
    </lineage>
</organism>
<dbReference type="KEGG" id="chyd:H4K34_17055"/>
<dbReference type="InterPro" id="IPR003661">
    <property type="entry name" value="HisK_dim/P_dom"/>
</dbReference>
<dbReference type="AlphaFoldDB" id="A0A7H0VEB0"/>
<keyword evidence="3" id="KW-0597">Phosphoprotein</keyword>
<accession>A0A7H0VEB0</accession>
<proteinExistence type="predicted"/>
<dbReference type="Pfam" id="PF08447">
    <property type="entry name" value="PAS_3"/>
    <property type="match status" value="1"/>
</dbReference>
<dbReference type="CDD" id="cd00082">
    <property type="entry name" value="HisKA"/>
    <property type="match status" value="1"/>
</dbReference>
<dbReference type="CDD" id="cd00075">
    <property type="entry name" value="HATPase"/>
    <property type="match status" value="1"/>
</dbReference>
<feature type="domain" description="Histidine kinase" evidence="6">
    <location>
        <begin position="135"/>
        <end position="350"/>
    </location>
</feature>
<dbReference type="InterPro" id="IPR013655">
    <property type="entry name" value="PAS_fold_3"/>
</dbReference>
<dbReference type="Gene3D" id="3.30.450.20">
    <property type="entry name" value="PAS domain"/>
    <property type="match status" value="1"/>
</dbReference>
<keyword evidence="9" id="KW-1185">Reference proteome</keyword>
<dbReference type="InterPro" id="IPR036097">
    <property type="entry name" value="HisK_dim/P_sf"/>
</dbReference>
<protein>
    <recommendedName>
        <fullName evidence="2">histidine kinase</fullName>
        <ecNumber evidence="2">2.7.13.3</ecNumber>
    </recommendedName>
</protein>
<dbReference type="SMART" id="SM00388">
    <property type="entry name" value="HisKA"/>
    <property type="match status" value="1"/>
</dbReference>
<dbReference type="Gene3D" id="1.10.287.130">
    <property type="match status" value="1"/>
</dbReference>
<dbReference type="Proteomes" id="UP000516305">
    <property type="component" value="Chromosome"/>
</dbReference>
<evidence type="ECO:0000256" key="1">
    <source>
        <dbReference type="ARBA" id="ARBA00000085"/>
    </source>
</evidence>
<dbReference type="RefSeq" id="WP_210758591.1">
    <property type="nucleotide sequence ID" value="NZ_CP060139.1"/>
</dbReference>
<dbReference type="InterPro" id="IPR036890">
    <property type="entry name" value="HATPase_C_sf"/>
</dbReference>
<dbReference type="InterPro" id="IPR005467">
    <property type="entry name" value="His_kinase_dom"/>
</dbReference>
<evidence type="ECO:0000256" key="4">
    <source>
        <dbReference type="ARBA" id="ARBA00022679"/>
    </source>
</evidence>
<evidence type="ECO:0000259" key="7">
    <source>
        <dbReference type="PROSITE" id="PS50112"/>
    </source>
</evidence>
<dbReference type="Gene3D" id="3.30.565.10">
    <property type="entry name" value="Histidine kinase-like ATPase, C-terminal domain"/>
    <property type="match status" value="1"/>
</dbReference>
<dbReference type="PANTHER" id="PTHR43304:SF1">
    <property type="entry name" value="PAC DOMAIN-CONTAINING PROTEIN"/>
    <property type="match status" value="1"/>
</dbReference>
<dbReference type="SUPFAM" id="SSF55785">
    <property type="entry name" value="PYP-like sensor domain (PAS domain)"/>
    <property type="match status" value="1"/>
</dbReference>
<dbReference type="EC" id="2.7.13.3" evidence="2"/>
<evidence type="ECO:0000256" key="2">
    <source>
        <dbReference type="ARBA" id="ARBA00012438"/>
    </source>
</evidence>
<dbReference type="PROSITE" id="PS50112">
    <property type="entry name" value="PAS"/>
    <property type="match status" value="1"/>
</dbReference>
<dbReference type="SMART" id="SM00387">
    <property type="entry name" value="HATPase_c"/>
    <property type="match status" value="1"/>
</dbReference>
<evidence type="ECO:0000259" key="6">
    <source>
        <dbReference type="PROSITE" id="PS50109"/>
    </source>
</evidence>
<sequence>MSTTKKKLFRFEVDLEENSVWFSDSFYEMMNISHSHSFMFNDYWSLVHPDDREQVRKVLEVGMEKASEIELKYRLQTSFGKTIHVYNESSFSSNAIGKVVSMRGMVMDISPYVNVQSRIDEMQDLLEMKDQAIAMIAHDLRNPISQVDGILRLLRAELQKEENLGLVDMGFDAINHAYTILAELNEATRNKVAGKSIDKEKFLLAPLLQKVGEAFKIRLEEKGLDLHIDAPEDLVVLANENKLFRAVENLISNAIKFSKEGKAIHLIGRDEKDCFCIAVEDQGIGMPESIRKRLFQGMNKDIRRVGTAGESSIGIGLSIVKGVVDLHQGKIRVESEDGKGSRFTICIPKS</sequence>
<reference evidence="8 9" key="1">
    <citation type="submission" date="2020-08" db="EMBL/GenBank/DDBJ databases">
        <title>Croceimicrobium hydrocarbonivorans gen. nov., sp. nov., a novel marine bacterium isolated from a bacterial consortium that degrades polyethylene terephthalate.</title>
        <authorList>
            <person name="Liu R."/>
        </authorList>
    </citation>
    <scope>NUCLEOTIDE SEQUENCE [LARGE SCALE GENOMIC DNA]</scope>
    <source>
        <strain evidence="8 9">A20-9</strain>
    </source>
</reference>
<keyword evidence="4" id="KW-0808">Transferase</keyword>
<evidence type="ECO:0000313" key="8">
    <source>
        <dbReference type="EMBL" id="QNR24058.1"/>
    </source>
</evidence>
<evidence type="ECO:0000256" key="5">
    <source>
        <dbReference type="ARBA" id="ARBA00022777"/>
    </source>
</evidence>
<dbReference type="PROSITE" id="PS50109">
    <property type="entry name" value="HIS_KIN"/>
    <property type="match status" value="1"/>
</dbReference>
<dbReference type="CDD" id="cd00130">
    <property type="entry name" value="PAS"/>
    <property type="match status" value="1"/>
</dbReference>
<dbReference type="InterPro" id="IPR003594">
    <property type="entry name" value="HATPase_dom"/>
</dbReference>
<keyword evidence="5 8" id="KW-0418">Kinase</keyword>
<dbReference type="InterPro" id="IPR052162">
    <property type="entry name" value="Sensor_kinase/Photoreceptor"/>
</dbReference>
<gene>
    <name evidence="8" type="ORF">H4K34_17055</name>
</gene>
<evidence type="ECO:0000256" key="3">
    <source>
        <dbReference type="ARBA" id="ARBA00022553"/>
    </source>
</evidence>
<dbReference type="InterPro" id="IPR004358">
    <property type="entry name" value="Sig_transdc_His_kin-like_C"/>
</dbReference>
<dbReference type="InterPro" id="IPR035965">
    <property type="entry name" value="PAS-like_dom_sf"/>
</dbReference>
<name>A0A7H0VEB0_9FLAO</name>
<dbReference type="PANTHER" id="PTHR43304">
    <property type="entry name" value="PHYTOCHROME-LIKE PROTEIN CPH1"/>
    <property type="match status" value="1"/>
</dbReference>
<comment type="catalytic activity">
    <reaction evidence="1">
        <text>ATP + protein L-histidine = ADP + protein N-phospho-L-histidine.</text>
        <dbReference type="EC" id="2.7.13.3"/>
    </reaction>
</comment>
<dbReference type="PRINTS" id="PR00344">
    <property type="entry name" value="BCTRLSENSOR"/>
</dbReference>